<dbReference type="InterPro" id="IPR000719">
    <property type="entry name" value="Prot_kinase_dom"/>
</dbReference>
<dbReference type="PROSITE" id="PS00107">
    <property type="entry name" value="PROTEIN_KINASE_ATP"/>
    <property type="match status" value="1"/>
</dbReference>
<evidence type="ECO:0000256" key="4">
    <source>
        <dbReference type="ARBA" id="ARBA00022741"/>
    </source>
</evidence>
<dbReference type="Pfam" id="PF00069">
    <property type="entry name" value="Pkinase"/>
    <property type="match status" value="1"/>
</dbReference>
<dbReference type="Gene3D" id="1.10.510.10">
    <property type="entry name" value="Transferase(Phosphotransferase) domain 1"/>
    <property type="match status" value="1"/>
</dbReference>
<keyword evidence="2" id="KW-0723">Serine/threonine-protein kinase</keyword>
<evidence type="ECO:0000313" key="10">
    <source>
        <dbReference type="Proteomes" id="UP000325211"/>
    </source>
</evidence>
<dbReference type="AlphaFoldDB" id="A0A5P2D7K8"/>
<feature type="binding site" evidence="7">
    <location>
        <position position="44"/>
    </location>
    <ligand>
        <name>ATP</name>
        <dbReference type="ChEBI" id="CHEBI:30616"/>
    </ligand>
</feature>
<evidence type="ECO:0000256" key="7">
    <source>
        <dbReference type="PROSITE-ProRule" id="PRU10141"/>
    </source>
</evidence>
<evidence type="ECO:0000313" key="9">
    <source>
        <dbReference type="EMBL" id="QES51036.1"/>
    </source>
</evidence>
<dbReference type="InterPro" id="IPR011009">
    <property type="entry name" value="Kinase-like_dom_sf"/>
</dbReference>
<protein>
    <recommendedName>
        <fullName evidence="1">non-specific serine/threonine protein kinase</fullName>
        <ecNumber evidence="1">2.7.11.1</ecNumber>
    </recommendedName>
</protein>
<accession>A0A5P2D7K8</accession>
<dbReference type="InterPro" id="IPR017441">
    <property type="entry name" value="Protein_kinase_ATP_BS"/>
</dbReference>
<evidence type="ECO:0000259" key="8">
    <source>
        <dbReference type="PROSITE" id="PS50011"/>
    </source>
</evidence>
<dbReference type="GO" id="GO:0005524">
    <property type="term" value="F:ATP binding"/>
    <property type="evidence" value="ECO:0007669"/>
    <property type="project" value="UniProtKB-UniRule"/>
</dbReference>
<dbReference type="InterPro" id="IPR011990">
    <property type="entry name" value="TPR-like_helical_dom_sf"/>
</dbReference>
<dbReference type="Gene3D" id="3.30.200.20">
    <property type="entry name" value="Phosphorylase Kinase, domain 1"/>
    <property type="match status" value="1"/>
</dbReference>
<evidence type="ECO:0000256" key="6">
    <source>
        <dbReference type="ARBA" id="ARBA00022840"/>
    </source>
</evidence>
<dbReference type="RefSeq" id="WP_150210786.1">
    <property type="nucleotide sequence ID" value="NZ_CP029190.1"/>
</dbReference>
<keyword evidence="3" id="KW-0808">Transferase</keyword>
<keyword evidence="4 7" id="KW-0547">Nucleotide-binding</keyword>
<dbReference type="CDD" id="cd14014">
    <property type="entry name" value="STKc_PknB_like"/>
    <property type="match status" value="1"/>
</dbReference>
<evidence type="ECO:0000256" key="3">
    <source>
        <dbReference type="ARBA" id="ARBA00022679"/>
    </source>
</evidence>
<reference evidence="9 10" key="1">
    <citation type="submission" date="2018-05" db="EMBL/GenBank/DDBJ databases">
        <title>Streptomyces venezuelae.</title>
        <authorList>
            <person name="Kim W."/>
            <person name="Lee N."/>
            <person name="Cho B.-K."/>
        </authorList>
    </citation>
    <scope>NUCLEOTIDE SEQUENCE [LARGE SCALE GENOMIC DNA]</scope>
    <source>
        <strain evidence="9 10">ATCC 21782</strain>
    </source>
</reference>
<keyword evidence="5" id="KW-0418">Kinase</keyword>
<dbReference type="GO" id="GO:0004674">
    <property type="term" value="F:protein serine/threonine kinase activity"/>
    <property type="evidence" value="ECO:0007669"/>
    <property type="project" value="UniProtKB-KW"/>
</dbReference>
<name>A0A5P2D7K8_STRVZ</name>
<gene>
    <name evidence="9" type="ORF">DEJ50_27595</name>
</gene>
<keyword evidence="6 7" id="KW-0067">ATP-binding</keyword>
<dbReference type="PANTHER" id="PTHR43289">
    <property type="entry name" value="MITOGEN-ACTIVATED PROTEIN KINASE KINASE KINASE 20-RELATED"/>
    <property type="match status" value="1"/>
</dbReference>
<evidence type="ECO:0000256" key="5">
    <source>
        <dbReference type="ARBA" id="ARBA00022777"/>
    </source>
</evidence>
<feature type="domain" description="Protein kinase" evidence="8">
    <location>
        <begin position="15"/>
        <end position="274"/>
    </location>
</feature>
<dbReference type="OrthoDB" id="9801841at2"/>
<organism evidence="9 10">
    <name type="scientific">Streptomyces venezuelae</name>
    <dbReference type="NCBI Taxonomy" id="54571"/>
    <lineage>
        <taxon>Bacteria</taxon>
        <taxon>Bacillati</taxon>
        <taxon>Actinomycetota</taxon>
        <taxon>Actinomycetes</taxon>
        <taxon>Kitasatosporales</taxon>
        <taxon>Streptomycetaceae</taxon>
        <taxon>Streptomyces</taxon>
    </lineage>
</organism>
<dbReference type="PROSITE" id="PS50011">
    <property type="entry name" value="PROTEIN_KINASE_DOM"/>
    <property type="match status" value="1"/>
</dbReference>
<proteinExistence type="predicted"/>
<dbReference type="EMBL" id="CP029190">
    <property type="protein sequence ID" value="QES51036.1"/>
    <property type="molecule type" value="Genomic_DNA"/>
</dbReference>
<evidence type="ECO:0000256" key="1">
    <source>
        <dbReference type="ARBA" id="ARBA00012513"/>
    </source>
</evidence>
<dbReference type="Gene3D" id="1.25.40.10">
    <property type="entry name" value="Tetratricopeptide repeat domain"/>
    <property type="match status" value="1"/>
</dbReference>
<dbReference type="SMART" id="SM00220">
    <property type="entry name" value="S_TKc"/>
    <property type="match status" value="1"/>
</dbReference>
<dbReference type="EC" id="2.7.11.1" evidence="1"/>
<dbReference type="PANTHER" id="PTHR43289:SF6">
    <property type="entry name" value="SERINE_THREONINE-PROTEIN KINASE NEKL-3"/>
    <property type="match status" value="1"/>
</dbReference>
<evidence type="ECO:0000256" key="2">
    <source>
        <dbReference type="ARBA" id="ARBA00022527"/>
    </source>
</evidence>
<sequence length="440" mass="46837">MAEYDLFPRALSERYDPLRVLGRGGMGSVFEAEDRNLRRRVAIKVLSEGADLLRNGDRFQAEAWALARISHPSVVAVHDAGFADSAPYLVMELLDGSDLSDLVAGQLPLPAPTAMRIAHEVLSGLQAAHEQDVMHRDVKPANVRVTERGRVVLYDFGLARIAEERAITAPGDLLGTPRYMAPERIRGLPPLPTTDVYGVGACLHVMLTGRQPFGEALDVGVLVLRAAEGLPPLGAQAPTLPPGLVAAVDALCARDPADRPQTAAEAAALVLPWAGEPLALTGPFTQRTMALGSRAPARDPLVPAPPVGLPGLRTAPSPEYDWVTVDVGRTGDGPESPELPVLSESTTSLFRSRLTDRTATARQREAVALALRGSFREASEMLAGVLPFCQESLGAAHPTTLACQFWQAVCLARLGAARPALELFSHVTTHTGPGRDTTDA</sequence>
<dbReference type="SUPFAM" id="SSF56112">
    <property type="entry name" value="Protein kinase-like (PK-like)"/>
    <property type="match status" value="1"/>
</dbReference>
<dbReference type="Proteomes" id="UP000325211">
    <property type="component" value="Chromosome"/>
</dbReference>